<reference evidence="2" key="1">
    <citation type="submission" date="2023-01" db="EMBL/GenBank/DDBJ databases">
        <authorList>
            <person name="Van Ghelder C."/>
            <person name="Rancurel C."/>
        </authorList>
    </citation>
    <scope>NUCLEOTIDE SEQUENCE</scope>
    <source>
        <strain evidence="2">CNCM I-4278</strain>
    </source>
</reference>
<feature type="compositionally biased region" description="Polar residues" evidence="1">
    <location>
        <begin position="214"/>
        <end position="224"/>
    </location>
</feature>
<dbReference type="AlphaFoldDB" id="A0A9W4U6Y2"/>
<evidence type="ECO:0000313" key="3">
    <source>
        <dbReference type="Proteomes" id="UP001152607"/>
    </source>
</evidence>
<feature type="region of interest" description="Disordered" evidence="1">
    <location>
        <begin position="55"/>
        <end position="257"/>
    </location>
</feature>
<name>A0A9W4U6Y2_9PLEO</name>
<comment type="caution">
    <text evidence="2">The sequence shown here is derived from an EMBL/GenBank/DDBJ whole genome shotgun (WGS) entry which is preliminary data.</text>
</comment>
<dbReference type="Proteomes" id="UP001152607">
    <property type="component" value="Unassembled WGS sequence"/>
</dbReference>
<proteinExistence type="predicted"/>
<evidence type="ECO:0000256" key="1">
    <source>
        <dbReference type="SAM" id="MobiDB-lite"/>
    </source>
</evidence>
<dbReference type="OrthoDB" id="3941134at2759"/>
<feature type="compositionally biased region" description="Polar residues" evidence="1">
    <location>
        <begin position="232"/>
        <end position="249"/>
    </location>
</feature>
<keyword evidence="3" id="KW-1185">Reference proteome</keyword>
<gene>
    <name evidence="2" type="ORF">PDIGIT_LOCUS2985</name>
</gene>
<feature type="compositionally biased region" description="Low complexity" evidence="1">
    <location>
        <begin position="179"/>
        <end position="202"/>
    </location>
</feature>
<feature type="compositionally biased region" description="Polar residues" evidence="1">
    <location>
        <begin position="19"/>
        <end position="32"/>
    </location>
</feature>
<feature type="region of interest" description="Disordered" evidence="1">
    <location>
        <begin position="1"/>
        <end position="35"/>
    </location>
</feature>
<organism evidence="2 3">
    <name type="scientific">Periconia digitata</name>
    <dbReference type="NCBI Taxonomy" id="1303443"/>
    <lineage>
        <taxon>Eukaryota</taxon>
        <taxon>Fungi</taxon>
        <taxon>Dikarya</taxon>
        <taxon>Ascomycota</taxon>
        <taxon>Pezizomycotina</taxon>
        <taxon>Dothideomycetes</taxon>
        <taxon>Pleosporomycetidae</taxon>
        <taxon>Pleosporales</taxon>
        <taxon>Massarineae</taxon>
        <taxon>Periconiaceae</taxon>
        <taxon>Periconia</taxon>
    </lineage>
</organism>
<feature type="compositionally biased region" description="Pro residues" evidence="1">
    <location>
        <begin position="117"/>
        <end position="129"/>
    </location>
</feature>
<sequence>MVESPAVSTADSPFETGDATLSTPASTPQPVKTSPLHAHLIQTGSKHASPIVRLKGTVSPTSSTFKRNAFVPASIEQGPIGPGLLKSRSTSAHSPPRQSTTPPPPVAQLDEVLNVSPPKPPTPKEPPPQQDDFSAFDTSTPEPTTSPPTPSPPSNPEKNTAPITTTSWGEDADFSIFESSIPQTSMPPTIPPSTSTPDPTDPWSIFNTPPPSRGTPTAEDSLSGSFARPSSREQSPPTLQPPMTATNSAQRRKDEEDELIRGIVAGLPDLGYMLRR</sequence>
<protein>
    <submittedName>
        <fullName evidence="2">Uncharacterized protein</fullName>
    </submittedName>
</protein>
<evidence type="ECO:0000313" key="2">
    <source>
        <dbReference type="EMBL" id="CAI6304955.1"/>
    </source>
</evidence>
<accession>A0A9W4U6Y2</accession>
<feature type="compositionally biased region" description="Polar residues" evidence="1">
    <location>
        <begin position="1"/>
        <end position="11"/>
    </location>
</feature>
<dbReference type="EMBL" id="CAOQHR010000002">
    <property type="protein sequence ID" value="CAI6304955.1"/>
    <property type="molecule type" value="Genomic_DNA"/>
</dbReference>
<feature type="compositionally biased region" description="Pro residues" evidence="1">
    <location>
        <begin position="144"/>
        <end position="155"/>
    </location>
</feature>